<comment type="caution">
    <text evidence="1">The sequence shown here is derived from an EMBL/GenBank/DDBJ whole genome shotgun (WGS) entry which is preliminary data.</text>
</comment>
<reference evidence="1 2" key="1">
    <citation type="journal article" date="2019" name="Commun. Biol.">
        <title>The bagworm genome reveals a unique fibroin gene that provides high tensile strength.</title>
        <authorList>
            <person name="Kono N."/>
            <person name="Nakamura H."/>
            <person name="Ohtoshi R."/>
            <person name="Tomita M."/>
            <person name="Numata K."/>
            <person name="Arakawa K."/>
        </authorList>
    </citation>
    <scope>NUCLEOTIDE SEQUENCE [LARGE SCALE GENOMIC DNA]</scope>
</reference>
<accession>A0A4C1VN29</accession>
<proteinExistence type="predicted"/>
<sequence length="124" mass="13952">MWKLRSGLWVCAHPPAGWVKKQINAFNPCRWLHARKWFVSVCTSKVGGTTVSSFIFKQDILTPRSPCPCALFVTKDGPRFGFVYKLCIGMELIRDDQRRPVKIRHTDAFPVRGGRAGADAGPVH</sequence>
<dbReference type="Proteomes" id="UP000299102">
    <property type="component" value="Unassembled WGS sequence"/>
</dbReference>
<dbReference type="AlphaFoldDB" id="A0A4C1VN29"/>
<protein>
    <submittedName>
        <fullName evidence="1">Uncharacterized protein</fullName>
    </submittedName>
</protein>
<dbReference type="EMBL" id="BGZK01000373">
    <property type="protein sequence ID" value="GBP39930.1"/>
    <property type="molecule type" value="Genomic_DNA"/>
</dbReference>
<keyword evidence="2" id="KW-1185">Reference proteome</keyword>
<name>A0A4C1VN29_EUMVA</name>
<organism evidence="1 2">
    <name type="scientific">Eumeta variegata</name>
    <name type="common">Bagworm moth</name>
    <name type="synonym">Eumeta japonica</name>
    <dbReference type="NCBI Taxonomy" id="151549"/>
    <lineage>
        <taxon>Eukaryota</taxon>
        <taxon>Metazoa</taxon>
        <taxon>Ecdysozoa</taxon>
        <taxon>Arthropoda</taxon>
        <taxon>Hexapoda</taxon>
        <taxon>Insecta</taxon>
        <taxon>Pterygota</taxon>
        <taxon>Neoptera</taxon>
        <taxon>Endopterygota</taxon>
        <taxon>Lepidoptera</taxon>
        <taxon>Glossata</taxon>
        <taxon>Ditrysia</taxon>
        <taxon>Tineoidea</taxon>
        <taxon>Psychidae</taxon>
        <taxon>Oiketicinae</taxon>
        <taxon>Eumeta</taxon>
    </lineage>
</organism>
<evidence type="ECO:0000313" key="2">
    <source>
        <dbReference type="Proteomes" id="UP000299102"/>
    </source>
</evidence>
<gene>
    <name evidence="1" type="ORF">EVAR_83067_1</name>
</gene>
<evidence type="ECO:0000313" key="1">
    <source>
        <dbReference type="EMBL" id="GBP39930.1"/>
    </source>
</evidence>